<dbReference type="RefSeq" id="WP_053309937.1">
    <property type="nucleotide sequence ID" value="NZ_CP118709.1"/>
</dbReference>
<dbReference type="GO" id="GO:0042910">
    <property type="term" value="F:xenobiotic transmembrane transporter activity"/>
    <property type="evidence" value="ECO:0007669"/>
    <property type="project" value="TreeGrafter"/>
</dbReference>
<dbReference type="GO" id="GO:0005886">
    <property type="term" value="C:plasma membrane"/>
    <property type="evidence" value="ECO:0007669"/>
    <property type="project" value="TreeGrafter"/>
</dbReference>
<evidence type="ECO:0000256" key="1">
    <source>
        <dbReference type="SAM" id="Phobius"/>
    </source>
</evidence>
<dbReference type="AlphaFoldDB" id="A0AAX3U6V9"/>
<feature type="transmembrane region" description="Helical" evidence="1">
    <location>
        <begin position="375"/>
        <end position="396"/>
    </location>
</feature>
<feature type="transmembrane region" description="Helical" evidence="1">
    <location>
        <begin position="875"/>
        <end position="894"/>
    </location>
</feature>
<dbReference type="Gene3D" id="1.20.1640.10">
    <property type="entry name" value="Multidrug efflux transporter AcrB transmembrane domain"/>
    <property type="match status" value="2"/>
</dbReference>
<dbReference type="GeneID" id="79917626"/>
<dbReference type="InterPro" id="IPR027463">
    <property type="entry name" value="AcrB_DN_DC_subdom"/>
</dbReference>
<keyword evidence="1" id="KW-0812">Transmembrane</keyword>
<dbReference type="SUPFAM" id="SSF82693">
    <property type="entry name" value="Multidrug efflux transporter AcrB pore domain, PN1, PN2, PC1 and PC2 subdomains"/>
    <property type="match status" value="2"/>
</dbReference>
<dbReference type="Gene3D" id="3.30.70.1430">
    <property type="entry name" value="Multidrug efflux transporter AcrB pore domain"/>
    <property type="match status" value="2"/>
</dbReference>
<dbReference type="Gene3D" id="3.30.70.1320">
    <property type="entry name" value="Multidrug efflux transporter AcrB pore domain like"/>
    <property type="match status" value="1"/>
</dbReference>
<feature type="transmembrane region" description="Helical" evidence="1">
    <location>
        <begin position="539"/>
        <end position="558"/>
    </location>
</feature>
<dbReference type="FunFam" id="3.30.70.1430:FF:000001">
    <property type="entry name" value="Efflux pump membrane transporter"/>
    <property type="match status" value="1"/>
</dbReference>
<dbReference type="SUPFAM" id="SSF82866">
    <property type="entry name" value="Multidrug efflux transporter AcrB transmembrane domain"/>
    <property type="match status" value="2"/>
</dbReference>
<feature type="transmembrane region" description="Helical" evidence="1">
    <location>
        <begin position="927"/>
        <end position="948"/>
    </location>
</feature>
<accession>A0AAX3U6V9</accession>
<evidence type="ECO:0000313" key="2">
    <source>
        <dbReference type="EMBL" id="WGK82528.1"/>
    </source>
</evidence>
<dbReference type="EMBL" id="CP118709">
    <property type="protein sequence ID" value="WGK82528.1"/>
    <property type="molecule type" value="Genomic_DNA"/>
</dbReference>
<feature type="transmembrane region" description="Helical" evidence="1">
    <location>
        <begin position="976"/>
        <end position="996"/>
    </location>
</feature>
<protein>
    <submittedName>
        <fullName evidence="2">Efflux RND transporter permease subunit</fullName>
    </submittedName>
</protein>
<evidence type="ECO:0000313" key="3">
    <source>
        <dbReference type="Proteomes" id="UP001239257"/>
    </source>
</evidence>
<feature type="transmembrane region" description="Helical" evidence="1">
    <location>
        <begin position="347"/>
        <end position="368"/>
    </location>
</feature>
<dbReference type="PANTHER" id="PTHR32063:SF18">
    <property type="entry name" value="CATION EFFLUX SYSTEM PROTEIN"/>
    <property type="match status" value="1"/>
</dbReference>
<gene>
    <name evidence="2" type="ORF">PYE51_04565</name>
</gene>
<dbReference type="PRINTS" id="PR00702">
    <property type="entry name" value="ACRIFLAVINRP"/>
</dbReference>
<feature type="transmembrane region" description="Helical" evidence="1">
    <location>
        <begin position="26"/>
        <end position="46"/>
    </location>
</feature>
<dbReference type="Gene3D" id="3.30.70.1440">
    <property type="entry name" value="Multidrug efflux transporter AcrB pore domain"/>
    <property type="match status" value="1"/>
</dbReference>
<keyword evidence="1" id="KW-1133">Transmembrane helix</keyword>
<dbReference type="InterPro" id="IPR001036">
    <property type="entry name" value="Acrflvin-R"/>
</dbReference>
<dbReference type="Gene3D" id="3.30.2090.10">
    <property type="entry name" value="Multidrug efflux transporter AcrB TolC docking domain, DN and DC subdomains"/>
    <property type="match status" value="2"/>
</dbReference>
<feature type="transmembrane region" description="Helical" evidence="1">
    <location>
        <begin position="901"/>
        <end position="921"/>
    </location>
</feature>
<proteinExistence type="predicted"/>
<dbReference type="Proteomes" id="UP001239257">
    <property type="component" value="Chromosome 1"/>
</dbReference>
<feature type="transmembrane region" description="Helical" evidence="1">
    <location>
        <begin position="1002"/>
        <end position="1025"/>
    </location>
</feature>
<dbReference type="Pfam" id="PF00873">
    <property type="entry name" value="ACR_tran"/>
    <property type="match status" value="1"/>
</dbReference>
<reference evidence="2" key="1">
    <citation type="submission" date="2022-02" db="EMBL/GenBank/DDBJ databases">
        <title>Emergence and expansion in Europe of a Vibrio aestuarianus clonal complex pathogenic for oysters.</title>
        <authorList>
            <person name="Mesnil A."/>
            <person name="Travers M.-A."/>
        </authorList>
    </citation>
    <scope>NUCLEOTIDE SEQUENCE</scope>
    <source>
        <strain evidence="2">U29</strain>
    </source>
</reference>
<feature type="transmembrane region" description="Helical" evidence="1">
    <location>
        <begin position="478"/>
        <end position="501"/>
    </location>
</feature>
<feature type="transmembrane region" description="Helical" evidence="1">
    <location>
        <begin position="402"/>
        <end position="427"/>
    </location>
</feature>
<feature type="transmembrane region" description="Helical" evidence="1">
    <location>
        <begin position="448"/>
        <end position="466"/>
    </location>
</feature>
<sequence>MSNQQHTPQSDDDVKGVAAYFIRNRVISWMLSLIFLIGGVSAFFGLGRLEDPAFTIKDAMVVTAYPGATPQQVEEEVTYPIEKAIQQLTYVDEVNSISSRGLSQITVTMKNNYGPDDLPQIWDELRRKVNDLKGQLPPGVNDPQVIDDFGDVYGILLAITGDGYSYKELLDYVDYLRRELELVDGISKVSVSGQQQEKVFIEISMKRISSLGLSPQTVFNLLSTQNAVSDAGAIRIGEEYIRIQPTGEFNDVDKLGDLILTESGTKGLIYLRDVAEVKRGYVEVPSNIINFNGQLALNVGVSFSQGVNVVEVGKRFDRRLAELKYQQPVGIDISEIYSQPKEVDKSVSGFVVSLGQAVAIVIIVLLFFMGLRSGLLIGLILLLTVFGTFIFMQYFRIDLQRISLGALVIALGMLVDNAIVVVEGILIGTQKGRTRMQAATDIVTQTKWPLLGATVIAVTAFAPIGLSEDATGEYCGTLFTVLLISLMLSWFTAISLTPFFADLFFKGQKFAEGSEDSDPYNGMVFVIYKNFLEFCMKRAWMTMGILVLALVASVYGFTHVKQAFFPSSTTPMFLVDVWMPEGTDIRATNTKLKVLERWLSEQDDVEHITTTAGKGLQRFMLTYAPEKSYAAYGEITTRVASYEALAPLMERFRQYVDQNFPEINYKLKQIELGPGGGAKIEARIVGSDPTVLRSIATQVMDIMHADKGAYNVRHDWRERTKVIEPQFNESQARRYGVTKSDVDEFLAMSFSGKTIGVYRDGTTLMPIVARLPDDERVDIRNIEGMKLWSPVIGDYIPLQQVTLGYEMRWEDPLIVRKNRKRMLTVMADPDLLGEETASTLQKRLQPQIEAIKLPAGYSLEWGGEYESSHDAQESLFKTMPLGYLFMFLITVFLFNSVKEPLIVWLTVPLALIGVTTGLLALNTPFGFMALLGFLSLSGMLLKNGIVLLDQIEIEMHSGKDPYLAVVDASLSRVRPVCMAAITTILGMLPLLPDIFFKPMAVTIMFGLGFATVLTLIVVPVLYRLFHKVAVPK</sequence>
<dbReference type="PANTHER" id="PTHR32063">
    <property type="match status" value="1"/>
</dbReference>
<keyword evidence="1" id="KW-0472">Membrane</keyword>
<dbReference type="SUPFAM" id="SSF82714">
    <property type="entry name" value="Multidrug efflux transporter AcrB TolC docking domain, DN and DC subdomains"/>
    <property type="match status" value="2"/>
</dbReference>
<organism evidence="2 3">
    <name type="scientific">Vibrio aestuarianus</name>
    <dbReference type="NCBI Taxonomy" id="28171"/>
    <lineage>
        <taxon>Bacteria</taxon>
        <taxon>Pseudomonadati</taxon>
        <taxon>Pseudomonadota</taxon>
        <taxon>Gammaproteobacteria</taxon>
        <taxon>Vibrionales</taxon>
        <taxon>Vibrionaceae</taxon>
        <taxon>Vibrio</taxon>
    </lineage>
</organism>
<name>A0AAX3U6V9_9VIBR</name>